<organism evidence="2 3">
    <name type="scientific">Phytophthora nicotianae P1976</name>
    <dbReference type="NCBI Taxonomy" id="1317066"/>
    <lineage>
        <taxon>Eukaryota</taxon>
        <taxon>Sar</taxon>
        <taxon>Stramenopiles</taxon>
        <taxon>Oomycota</taxon>
        <taxon>Peronosporomycetes</taxon>
        <taxon>Peronosporales</taxon>
        <taxon>Peronosporaceae</taxon>
        <taxon>Phytophthora</taxon>
    </lineage>
</organism>
<feature type="chain" id="PRO_5001754048" description="Pectate lyase" evidence="1">
    <location>
        <begin position="24"/>
        <end position="149"/>
    </location>
</feature>
<reference evidence="2 3" key="1">
    <citation type="submission" date="2013-11" db="EMBL/GenBank/DDBJ databases">
        <title>The Genome Sequence of Phytophthora parasitica P1976.</title>
        <authorList>
            <consortium name="The Broad Institute Genomics Platform"/>
            <person name="Russ C."/>
            <person name="Tyler B."/>
            <person name="Panabieres F."/>
            <person name="Shan W."/>
            <person name="Tripathy S."/>
            <person name="Grunwald N."/>
            <person name="Machado M."/>
            <person name="Johnson C.S."/>
            <person name="Walker B."/>
            <person name="Young S."/>
            <person name="Zeng Q."/>
            <person name="Gargeya S."/>
            <person name="Fitzgerald M."/>
            <person name="Haas B."/>
            <person name="Abouelleil A."/>
            <person name="Allen A.W."/>
            <person name="Alvarado L."/>
            <person name="Arachchi H.M."/>
            <person name="Berlin A.M."/>
            <person name="Chapman S.B."/>
            <person name="Gainer-Dewar J."/>
            <person name="Goldberg J."/>
            <person name="Griggs A."/>
            <person name="Gujja S."/>
            <person name="Hansen M."/>
            <person name="Howarth C."/>
            <person name="Imamovic A."/>
            <person name="Ireland A."/>
            <person name="Larimer J."/>
            <person name="McCowan C."/>
            <person name="Murphy C."/>
            <person name="Pearson M."/>
            <person name="Poon T.W."/>
            <person name="Priest M."/>
            <person name="Roberts A."/>
            <person name="Saif S."/>
            <person name="Shea T."/>
            <person name="Sisk P."/>
            <person name="Sykes S."/>
            <person name="Wortman J."/>
            <person name="Nusbaum C."/>
            <person name="Birren B."/>
        </authorList>
    </citation>
    <scope>NUCLEOTIDE SEQUENCE [LARGE SCALE GENOMIC DNA]</scope>
    <source>
        <strain evidence="2 3">P1976</strain>
    </source>
</reference>
<evidence type="ECO:0008006" key="4">
    <source>
        <dbReference type="Google" id="ProtNLM"/>
    </source>
</evidence>
<evidence type="ECO:0000313" key="2">
    <source>
        <dbReference type="EMBL" id="ETO75048.1"/>
    </source>
</evidence>
<keyword evidence="1" id="KW-0732">Signal</keyword>
<protein>
    <recommendedName>
        <fullName evidence="4">Pectate lyase</fullName>
    </recommendedName>
</protein>
<accession>A0A081A837</accession>
<evidence type="ECO:0000256" key="1">
    <source>
        <dbReference type="SAM" id="SignalP"/>
    </source>
</evidence>
<evidence type="ECO:0000313" key="3">
    <source>
        <dbReference type="Proteomes" id="UP000028582"/>
    </source>
</evidence>
<dbReference type="OrthoDB" id="91916at2759"/>
<sequence length="149" mass="16355">MEILQKLVLLMTIVASAMSLCLSTELRLFPAQSATTHRRNKKFTFSGIQVCYSLDSCYNNIAVSAAWRNAPHGTRFAFYEGSGCSGDYLRMQDIVATGSVDFTRMNFANKLSSFMLLGKSNYATAGMIEICHDEGTVITKATPNGTVEN</sequence>
<comment type="caution">
    <text evidence="2">The sequence shown here is derived from an EMBL/GenBank/DDBJ whole genome shotgun (WGS) entry which is preliminary data.</text>
</comment>
<name>A0A081A837_PHYNI</name>
<dbReference type="EMBL" id="ANJA01001727">
    <property type="protein sequence ID" value="ETO75048.1"/>
    <property type="molecule type" value="Genomic_DNA"/>
</dbReference>
<gene>
    <name evidence="2" type="ORF">F444_09320</name>
</gene>
<feature type="signal peptide" evidence="1">
    <location>
        <begin position="1"/>
        <end position="23"/>
    </location>
</feature>
<dbReference type="Proteomes" id="UP000028582">
    <property type="component" value="Unassembled WGS sequence"/>
</dbReference>
<dbReference type="AlphaFoldDB" id="A0A081A837"/>
<proteinExistence type="predicted"/>